<organism evidence="2">
    <name type="scientific">Arundo donax</name>
    <name type="common">Giant reed</name>
    <name type="synonym">Donax arundinaceus</name>
    <dbReference type="NCBI Taxonomy" id="35708"/>
    <lineage>
        <taxon>Eukaryota</taxon>
        <taxon>Viridiplantae</taxon>
        <taxon>Streptophyta</taxon>
        <taxon>Embryophyta</taxon>
        <taxon>Tracheophyta</taxon>
        <taxon>Spermatophyta</taxon>
        <taxon>Magnoliopsida</taxon>
        <taxon>Liliopsida</taxon>
        <taxon>Poales</taxon>
        <taxon>Poaceae</taxon>
        <taxon>PACMAD clade</taxon>
        <taxon>Arundinoideae</taxon>
        <taxon>Arundineae</taxon>
        <taxon>Arundo</taxon>
    </lineage>
</organism>
<sequence length="29" mass="2954">MNSSSSSPLSSCSSSFTRNGRGCDLSVLS</sequence>
<proteinExistence type="predicted"/>
<reference evidence="2" key="1">
    <citation type="submission" date="2014-09" db="EMBL/GenBank/DDBJ databases">
        <authorList>
            <person name="Magalhaes I.L.F."/>
            <person name="Oliveira U."/>
            <person name="Santos F.R."/>
            <person name="Vidigal T.H.D.A."/>
            <person name="Brescovit A.D."/>
            <person name="Santos A.J."/>
        </authorList>
    </citation>
    <scope>NUCLEOTIDE SEQUENCE</scope>
    <source>
        <tissue evidence="2">Shoot tissue taken approximately 20 cm above the soil surface</tissue>
    </source>
</reference>
<accession>A0A0A9G2V1</accession>
<evidence type="ECO:0000256" key="1">
    <source>
        <dbReference type="SAM" id="MobiDB-lite"/>
    </source>
</evidence>
<dbReference type="AlphaFoldDB" id="A0A0A9G2V1"/>
<name>A0A0A9G2V1_ARUDO</name>
<feature type="compositionally biased region" description="Low complexity" evidence="1">
    <location>
        <begin position="1"/>
        <end position="15"/>
    </location>
</feature>
<reference evidence="2" key="2">
    <citation type="journal article" date="2015" name="Data Brief">
        <title>Shoot transcriptome of the giant reed, Arundo donax.</title>
        <authorList>
            <person name="Barrero R.A."/>
            <person name="Guerrero F.D."/>
            <person name="Moolhuijzen P."/>
            <person name="Goolsby J.A."/>
            <person name="Tidwell J."/>
            <person name="Bellgard S.E."/>
            <person name="Bellgard M.I."/>
        </authorList>
    </citation>
    <scope>NUCLEOTIDE SEQUENCE</scope>
    <source>
        <tissue evidence="2">Shoot tissue taken approximately 20 cm above the soil surface</tissue>
    </source>
</reference>
<dbReference type="EMBL" id="GBRH01182943">
    <property type="protein sequence ID" value="JAE14953.1"/>
    <property type="molecule type" value="Transcribed_RNA"/>
</dbReference>
<protein>
    <submittedName>
        <fullName evidence="2">Uncharacterized protein</fullName>
    </submittedName>
</protein>
<feature type="region of interest" description="Disordered" evidence="1">
    <location>
        <begin position="1"/>
        <end position="29"/>
    </location>
</feature>
<evidence type="ECO:0000313" key="2">
    <source>
        <dbReference type="EMBL" id="JAE14953.1"/>
    </source>
</evidence>